<feature type="active site" description="Proton acceptor" evidence="3">
    <location>
        <position position="187"/>
    </location>
</feature>
<reference evidence="5 6" key="1">
    <citation type="submission" date="2024-06" db="EMBL/GenBank/DDBJ databases">
        <authorList>
            <person name="Kaempfer P."/>
            <person name="Viver T."/>
        </authorList>
    </citation>
    <scope>NUCLEOTIDE SEQUENCE [LARGE SCALE GENOMIC DNA]</scope>
    <source>
        <strain evidence="5 6">ST-75</strain>
    </source>
</reference>
<dbReference type="PROSITE" id="PS51635">
    <property type="entry name" value="PNPLA"/>
    <property type="match status" value="1"/>
</dbReference>
<evidence type="ECO:0000256" key="3">
    <source>
        <dbReference type="PROSITE-ProRule" id="PRU01161"/>
    </source>
</evidence>
<feature type="short sequence motif" description="GXGXXG" evidence="3">
    <location>
        <begin position="11"/>
        <end position="16"/>
    </location>
</feature>
<dbReference type="Proteomes" id="UP001629059">
    <property type="component" value="Unassembled WGS sequence"/>
</dbReference>
<protein>
    <submittedName>
        <fullName evidence="5">CBASS cGAMP-activated phospholipase</fullName>
    </submittedName>
</protein>
<evidence type="ECO:0000313" key="5">
    <source>
        <dbReference type="EMBL" id="MFL9837794.1"/>
    </source>
</evidence>
<gene>
    <name evidence="5" type="ORF">ABS768_09815</name>
</gene>
<feature type="active site" description="Nucleophile" evidence="3">
    <location>
        <position position="52"/>
    </location>
</feature>
<dbReference type="PANTHER" id="PTHR32176:SF92">
    <property type="entry name" value="XYLOSE ISOMERASE"/>
    <property type="match status" value="1"/>
</dbReference>
<dbReference type="InterPro" id="IPR016035">
    <property type="entry name" value="Acyl_Trfase/lysoPLipase"/>
</dbReference>
<dbReference type="Gene3D" id="3.40.1090.10">
    <property type="entry name" value="Cytosolic phospholipase A2 catalytic domain"/>
    <property type="match status" value="1"/>
</dbReference>
<sequence>MKTFKVLSIDGGGIKGLYSATILNKIEKQLIKDSGDNSLRIVDYFDLICGTSTGGLIALALSLGISTEEICKFYTQHGPKIFRWSKGKIPLIRQALLYGKYSDKKLKKALYEVLKNNKIKNSKCLLCIPTFDITHGTYEIFKYDHPEGNLSRDNELLMVDVALATSAAPTYFPIAEMKQHDNKLYADGGLWANNPSLIGYTEALRYFVGENKAYDNIQLLSISSLNSKQTFLPFSRRKRSFIGWRQQLFDSCLTGQSEFCNIFLESLSQTTSNLDYYRIKGDIKNPIHSKSIQIDFSDKTSLSLLSQYGNDMYHSVKKDIVPYFINKKTYITNNEF</sequence>
<dbReference type="PANTHER" id="PTHR32176">
    <property type="entry name" value="XYLOSE ISOMERASE"/>
    <property type="match status" value="1"/>
</dbReference>
<keyword evidence="6" id="KW-1185">Reference proteome</keyword>
<keyword evidence="3" id="KW-0378">Hydrolase</keyword>
<accession>A0ABW8YC48</accession>
<keyword evidence="3" id="KW-0442">Lipid degradation</keyword>
<evidence type="ECO:0000256" key="2">
    <source>
        <dbReference type="ARBA" id="ARBA00023098"/>
    </source>
</evidence>
<feature type="short sequence motif" description="GXSXG" evidence="3">
    <location>
        <begin position="50"/>
        <end position="54"/>
    </location>
</feature>
<comment type="caution">
    <text evidence="5">The sequence shown here is derived from an EMBL/GenBank/DDBJ whole genome shotgun (WGS) entry which is preliminary data.</text>
</comment>
<dbReference type="NCBIfam" id="NF041079">
    <property type="entry name" value="CBASS_lipase"/>
    <property type="match status" value="1"/>
</dbReference>
<evidence type="ECO:0000256" key="1">
    <source>
        <dbReference type="ARBA" id="ARBA00010240"/>
    </source>
</evidence>
<dbReference type="InterPro" id="IPR002641">
    <property type="entry name" value="PNPLA_dom"/>
</dbReference>
<dbReference type="Pfam" id="PF01734">
    <property type="entry name" value="Patatin"/>
    <property type="match status" value="1"/>
</dbReference>
<feature type="domain" description="PNPLA" evidence="4">
    <location>
        <begin position="7"/>
        <end position="200"/>
    </location>
</feature>
<dbReference type="EMBL" id="JBELQB010000006">
    <property type="protein sequence ID" value="MFL9837794.1"/>
    <property type="molecule type" value="Genomic_DNA"/>
</dbReference>
<dbReference type="CDD" id="cd07199">
    <property type="entry name" value="Pat17_PNPLA8_PNPLA9_like"/>
    <property type="match status" value="1"/>
</dbReference>
<comment type="similarity">
    <text evidence="1">Belongs to the patatin family.</text>
</comment>
<feature type="short sequence motif" description="DGA/G" evidence="3">
    <location>
        <begin position="187"/>
        <end position="189"/>
    </location>
</feature>
<dbReference type="SUPFAM" id="SSF52151">
    <property type="entry name" value="FabD/lysophospholipase-like"/>
    <property type="match status" value="1"/>
</dbReference>
<dbReference type="RefSeq" id="WP_408074791.1">
    <property type="nucleotide sequence ID" value="NZ_JBELQB010000006.1"/>
</dbReference>
<evidence type="ECO:0000313" key="6">
    <source>
        <dbReference type="Proteomes" id="UP001629059"/>
    </source>
</evidence>
<evidence type="ECO:0000259" key="4">
    <source>
        <dbReference type="PROSITE" id="PS51635"/>
    </source>
</evidence>
<keyword evidence="2 3" id="KW-0443">Lipid metabolism</keyword>
<organism evidence="5 6">
    <name type="scientific">Flavobacterium rhizophilum</name>
    <dbReference type="NCBI Taxonomy" id="3163296"/>
    <lineage>
        <taxon>Bacteria</taxon>
        <taxon>Pseudomonadati</taxon>
        <taxon>Bacteroidota</taxon>
        <taxon>Flavobacteriia</taxon>
        <taxon>Flavobacteriales</taxon>
        <taxon>Flavobacteriaceae</taxon>
        <taxon>Flavobacterium</taxon>
    </lineage>
</organism>
<proteinExistence type="inferred from homology"/>
<name>A0ABW8YC48_9FLAO</name>